<dbReference type="AlphaFoldDB" id="A0A537IX79"/>
<accession>A0A537IX79</accession>
<dbReference type="PANTHER" id="PTHR37481">
    <property type="entry name" value="LIPOPOLYSACCHARIDE EXPORT SYSTEM PROTEIN LPTC"/>
    <property type="match status" value="1"/>
</dbReference>
<evidence type="ECO:0000256" key="3">
    <source>
        <dbReference type="ARBA" id="ARBA00022692"/>
    </source>
</evidence>
<evidence type="ECO:0000313" key="6">
    <source>
        <dbReference type="EMBL" id="TMI75924.1"/>
    </source>
</evidence>
<evidence type="ECO:0000256" key="1">
    <source>
        <dbReference type="ARBA" id="ARBA00022475"/>
    </source>
</evidence>
<dbReference type="GO" id="GO:0017089">
    <property type="term" value="F:glycolipid transfer activity"/>
    <property type="evidence" value="ECO:0007669"/>
    <property type="project" value="TreeGrafter"/>
</dbReference>
<keyword evidence="3" id="KW-0812">Transmembrane</keyword>
<proteinExistence type="predicted"/>
<sequence>MSPKGKMGAVVCMHWRGLAIGAAAGALVSWGGLLFLPQASAAAQTIPVPFVDIEGTRLTGVDDAGRKQWEMQAASVQIDRDRNTIVLTDVTGWLYRGGAPYLQLHAPRAAYVTLTKTVELSGGVTGSAPDGRAFTADRVQWKGTQLTAAGGIMLTQVGMTVRADQMSGDAALDSVTFEGHVAITFAPQ</sequence>
<keyword evidence="1" id="KW-1003">Cell membrane</keyword>
<evidence type="ECO:0000256" key="5">
    <source>
        <dbReference type="ARBA" id="ARBA00023136"/>
    </source>
</evidence>
<comment type="caution">
    <text evidence="6">The sequence shown here is derived from an EMBL/GenBank/DDBJ whole genome shotgun (WGS) entry which is preliminary data.</text>
</comment>
<keyword evidence="5" id="KW-0472">Membrane</keyword>
<dbReference type="Proteomes" id="UP000318834">
    <property type="component" value="Unassembled WGS sequence"/>
</dbReference>
<evidence type="ECO:0000313" key="7">
    <source>
        <dbReference type="Proteomes" id="UP000318834"/>
    </source>
</evidence>
<keyword evidence="4" id="KW-1133">Transmembrane helix</keyword>
<dbReference type="GO" id="GO:0030288">
    <property type="term" value="C:outer membrane-bounded periplasmic space"/>
    <property type="evidence" value="ECO:0007669"/>
    <property type="project" value="TreeGrafter"/>
</dbReference>
<evidence type="ECO:0000256" key="2">
    <source>
        <dbReference type="ARBA" id="ARBA00022519"/>
    </source>
</evidence>
<gene>
    <name evidence="6" type="primary">lptC</name>
    <name evidence="6" type="ORF">E6H05_05365</name>
</gene>
<dbReference type="InterPro" id="IPR010664">
    <property type="entry name" value="LipoPS_assembly_LptC-rel"/>
</dbReference>
<organism evidence="6 7">
    <name type="scientific">Candidatus Segetimicrobium genomatis</name>
    <dbReference type="NCBI Taxonomy" id="2569760"/>
    <lineage>
        <taxon>Bacteria</taxon>
        <taxon>Bacillati</taxon>
        <taxon>Candidatus Sysuimicrobiota</taxon>
        <taxon>Candidatus Sysuimicrobiia</taxon>
        <taxon>Candidatus Sysuimicrobiales</taxon>
        <taxon>Candidatus Segetimicrobiaceae</taxon>
        <taxon>Candidatus Segetimicrobium</taxon>
    </lineage>
</organism>
<reference evidence="6 7" key="1">
    <citation type="journal article" date="2019" name="Nat. Microbiol.">
        <title>Mediterranean grassland soil C-N compound turnover is dependent on rainfall and depth, and is mediated by genomically divergent microorganisms.</title>
        <authorList>
            <person name="Diamond S."/>
            <person name="Andeer P.F."/>
            <person name="Li Z."/>
            <person name="Crits-Christoph A."/>
            <person name="Burstein D."/>
            <person name="Anantharaman K."/>
            <person name="Lane K.R."/>
            <person name="Thomas B.C."/>
            <person name="Pan C."/>
            <person name="Northen T.R."/>
            <person name="Banfield J.F."/>
        </authorList>
    </citation>
    <scope>NUCLEOTIDE SEQUENCE [LARGE SCALE GENOMIC DNA]</scope>
    <source>
        <strain evidence="6">NP_8</strain>
    </source>
</reference>
<evidence type="ECO:0000256" key="4">
    <source>
        <dbReference type="ARBA" id="ARBA00022989"/>
    </source>
</evidence>
<dbReference type="EMBL" id="VBAP01000036">
    <property type="protein sequence ID" value="TMI75924.1"/>
    <property type="molecule type" value="Genomic_DNA"/>
</dbReference>
<keyword evidence="2" id="KW-0997">Cell inner membrane</keyword>
<dbReference type="NCBIfam" id="TIGR04409">
    <property type="entry name" value="LptC_YrbK"/>
    <property type="match status" value="1"/>
</dbReference>
<dbReference type="Pfam" id="PF06835">
    <property type="entry name" value="LptC"/>
    <property type="match status" value="1"/>
</dbReference>
<dbReference type="PANTHER" id="PTHR37481:SF1">
    <property type="entry name" value="LIPOPOLYSACCHARIDE EXPORT SYSTEM PROTEIN LPTC"/>
    <property type="match status" value="1"/>
</dbReference>
<dbReference type="InterPro" id="IPR026265">
    <property type="entry name" value="LptC"/>
</dbReference>
<name>A0A537IX79_9BACT</name>
<dbReference type="GO" id="GO:0015221">
    <property type="term" value="F:lipopolysaccharide transmembrane transporter activity"/>
    <property type="evidence" value="ECO:0007669"/>
    <property type="project" value="InterPro"/>
</dbReference>
<dbReference type="GO" id="GO:0005886">
    <property type="term" value="C:plasma membrane"/>
    <property type="evidence" value="ECO:0007669"/>
    <property type="project" value="InterPro"/>
</dbReference>
<dbReference type="InterPro" id="IPR052363">
    <property type="entry name" value="LPS_export_LptC"/>
</dbReference>
<protein>
    <submittedName>
        <fullName evidence="6">LPS export ABC transporter periplasmic protein LptC</fullName>
    </submittedName>
</protein>